<dbReference type="CDD" id="cd09024">
    <property type="entry name" value="Aldose_epim_lacX"/>
    <property type="match status" value="1"/>
</dbReference>
<dbReference type="AlphaFoldDB" id="A0A6N8JCN7"/>
<dbReference type="InterPro" id="IPR008183">
    <property type="entry name" value="Aldose_1/G6P_1-epimerase"/>
</dbReference>
<evidence type="ECO:0000256" key="2">
    <source>
        <dbReference type="ARBA" id="ARBA00011245"/>
    </source>
</evidence>
<dbReference type="PANTHER" id="PTHR11122">
    <property type="entry name" value="APOSPORY-ASSOCIATED PROTEIN C-RELATED"/>
    <property type="match status" value="1"/>
</dbReference>
<reference evidence="4 5" key="1">
    <citation type="submission" date="2019-12" db="EMBL/GenBank/DDBJ databases">
        <title>The draft genomic sequence of strain Chitinophaga oryziterrae JCM 16595.</title>
        <authorList>
            <person name="Zhang X."/>
        </authorList>
    </citation>
    <scope>NUCLEOTIDE SEQUENCE [LARGE SCALE GENOMIC DNA]</scope>
    <source>
        <strain evidence="4 5">JCM 16595</strain>
    </source>
</reference>
<keyword evidence="3" id="KW-0106">Calcium</keyword>
<dbReference type="InterPro" id="IPR011013">
    <property type="entry name" value="Gal_mutarotase_sf_dom"/>
</dbReference>
<dbReference type="GO" id="GO:0016853">
    <property type="term" value="F:isomerase activity"/>
    <property type="evidence" value="ECO:0007669"/>
    <property type="project" value="InterPro"/>
</dbReference>
<dbReference type="OrthoDB" id="9795355at2"/>
<name>A0A6N8JCN7_9BACT</name>
<dbReference type="Proteomes" id="UP000468388">
    <property type="component" value="Unassembled WGS sequence"/>
</dbReference>
<comment type="subunit">
    <text evidence="2">Monomer.</text>
</comment>
<sequence>MPELFNDQLQITIAEKGAELQHIIRKDSQLEYLWSADPAFWAKKSPVLFPIVGTLKNNTYTYKGKNYTLGRHGFARDHVFTVKEQTNTRVVFTLTDTEHTLPVYPFNFTFSVVYTLDGDVLTVQYIVENTGADTMYFSVGAHPAFKVPLTEDAGYEDYYLSFSKKENADLWPLTDGGLIEKTPVPYIKDTDKLPLQHSLFYQDALVFKHLASTAVSLKSDVSPHGLELTFEGFPFMGIWAAKDADFVCIEPWCGIADSVDAGGELSEKEGINKLLAGQVFERQWSARFF</sequence>
<comment type="cofactor">
    <cofactor evidence="1">
        <name>Ca(2+)</name>
        <dbReference type="ChEBI" id="CHEBI:29108"/>
    </cofactor>
</comment>
<evidence type="ECO:0000313" key="4">
    <source>
        <dbReference type="EMBL" id="MVT41872.1"/>
    </source>
</evidence>
<gene>
    <name evidence="4" type="ORF">GO495_14880</name>
</gene>
<dbReference type="GO" id="GO:0030246">
    <property type="term" value="F:carbohydrate binding"/>
    <property type="evidence" value="ECO:0007669"/>
    <property type="project" value="InterPro"/>
</dbReference>
<dbReference type="EMBL" id="WRXO01000003">
    <property type="protein sequence ID" value="MVT41872.1"/>
    <property type="molecule type" value="Genomic_DNA"/>
</dbReference>
<evidence type="ECO:0000256" key="3">
    <source>
        <dbReference type="ARBA" id="ARBA00022837"/>
    </source>
</evidence>
<comment type="caution">
    <text evidence="4">The sequence shown here is derived from an EMBL/GenBank/DDBJ whole genome shotgun (WGS) entry which is preliminary data.</text>
</comment>
<dbReference type="InterPro" id="IPR014718">
    <property type="entry name" value="GH-type_carb-bd"/>
</dbReference>
<dbReference type="PANTHER" id="PTHR11122:SF13">
    <property type="entry name" value="GLUCOSE-6-PHOSPHATE 1-EPIMERASE"/>
    <property type="match status" value="1"/>
</dbReference>
<dbReference type="Gene3D" id="2.70.98.10">
    <property type="match status" value="1"/>
</dbReference>
<proteinExistence type="predicted"/>
<keyword evidence="5" id="KW-1185">Reference proteome</keyword>
<accession>A0A6N8JCN7</accession>
<protein>
    <submittedName>
        <fullName evidence="4">Aldose 1-epimerase family protein</fullName>
    </submittedName>
</protein>
<evidence type="ECO:0000313" key="5">
    <source>
        <dbReference type="Proteomes" id="UP000468388"/>
    </source>
</evidence>
<dbReference type="GO" id="GO:0005975">
    <property type="term" value="P:carbohydrate metabolic process"/>
    <property type="evidence" value="ECO:0007669"/>
    <property type="project" value="InterPro"/>
</dbReference>
<dbReference type="RefSeq" id="WP_157300492.1">
    <property type="nucleotide sequence ID" value="NZ_BAAAZB010000006.1"/>
</dbReference>
<dbReference type="Pfam" id="PF01263">
    <property type="entry name" value="Aldose_epim"/>
    <property type="match status" value="1"/>
</dbReference>
<dbReference type="SUPFAM" id="SSF74650">
    <property type="entry name" value="Galactose mutarotase-like"/>
    <property type="match status" value="1"/>
</dbReference>
<organism evidence="4 5">
    <name type="scientific">Chitinophaga oryziterrae</name>
    <dbReference type="NCBI Taxonomy" id="1031224"/>
    <lineage>
        <taxon>Bacteria</taxon>
        <taxon>Pseudomonadati</taxon>
        <taxon>Bacteroidota</taxon>
        <taxon>Chitinophagia</taxon>
        <taxon>Chitinophagales</taxon>
        <taxon>Chitinophagaceae</taxon>
        <taxon>Chitinophaga</taxon>
    </lineage>
</organism>
<evidence type="ECO:0000256" key="1">
    <source>
        <dbReference type="ARBA" id="ARBA00001913"/>
    </source>
</evidence>
<dbReference type="InterPro" id="IPR037481">
    <property type="entry name" value="LacX"/>
</dbReference>